<evidence type="ECO:0000256" key="5">
    <source>
        <dbReference type="SAM" id="MobiDB-lite"/>
    </source>
</evidence>
<dbReference type="GO" id="GO:0006355">
    <property type="term" value="P:regulation of DNA-templated transcription"/>
    <property type="evidence" value="ECO:0007669"/>
    <property type="project" value="InterPro"/>
</dbReference>
<evidence type="ECO:0000256" key="4">
    <source>
        <dbReference type="ARBA" id="ARBA00023163"/>
    </source>
</evidence>
<evidence type="ECO:0000313" key="8">
    <source>
        <dbReference type="Proteomes" id="UP000035579"/>
    </source>
</evidence>
<name>A0AAC8QJP9_9BACT</name>
<dbReference type="EMBL" id="CP011509">
    <property type="protein sequence ID" value="AKJ08495.1"/>
    <property type="molecule type" value="Genomic_DNA"/>
</dbReference>
<feature type="region of interest" description="Disordered" evidence="5">
    <location>
        <begin position="96"/>
        <end position="146"/>
    </location>
</feature>
<dbReference type="GO" id="GO:0043565">
    <property type="term" value="F:sequence-specific DNA binding"/>
    <property type="evidence" value="ECO:0007669"/>
    <property type="project" value="InterPro"/>
</dbReference>
<evidence type="ECO:0000256" key="1">
    <source>
        <dbReference type="ARBA" id="ARBA00022741"/>
    </source>
</evidence>
<dbReference type="Gene3D" id="1.10.8.60">
    <property type="match status" value="1"/>
</dbReference>
<evidence type="ECO:0000256" key="2">
    <source>
        <dbReference type="ARBA" id="ARBA00022840"/>
    </source>
</evidence>
<keyword evidence="1" id="KW-0547">Nucleotide-binding</keyword>
<dbReference type="AlphaFoldDB" id="A0AAC8QJP9"/>
<evidence type="ECO:0000313" key="7">
    <source>
        <dbReference type="EMBL" id="AKJ08495.1"/>
    </source>
</evidence>
<dbReference type="InterPro" id="IPR058031">
    <property type="entry name" value="AAA_lid_NorR"/>
</dbReference>
<dbReference type="PANTHER" id="PTHR32071">
    <property type="entry name" value="TRANSCRIPTIONAL REGULATORY PROTEIN"/>
    <property type="match status" value="1"/>
</dbReference>
<dbReference type="SUPFAM" id="SSF46689">
    <property type="entry name" value="Homeodomain-like"/>
    <property type="match status" value="1"/>
</dbReference>
<feature type="compositionally biased region" description="Polar residues" evidence="5">
    <location>
        <begin position="129"/>
        <end position="146"/>
    </location>
</feature>
<feature type="compositionally biased region" description="Low complexity" evidence="5">
    <location>
        <begin position="193"/>
        <end position="203"/>
    </location>
</feature>
<evidence type="ECO:0000256" key="3">
    <source>
        <dbReference type="ARBA" id="ARBA00023015"/>
    </source>
</evidence>
<dbReference type="InterPro" id="IPR009057">
    <property type="entry name" value="Homeodomain-like_sf"/>
</dbReference>
<feature type="region of interest" description="Disordered" evidence="5">
    <location>
        <begin position="159"/>
        <end position="210"/>
    </location>
</feature>
<dbReference type="PROSITE" id="PS00688">
    <property type="entry name" value="SIGMA54_INTERACT_3"/>
    <property type="match status" value="1"/>
</dbReference>
<dbReference type="PROSITE" id="PS50045">
    <property type="entry name" value="SIGMA54_INTERACT_4"/>
    <property type="match status" value="1"/>
</dbReference>
<dbReference type="InterPro" id="IPR025944">
    <property type="entry name" value="Sigma_54_int_dom_CS"/>
</dbReference>
<dbReference type="Pfam" id="PF02954">
    <property type="entry name" value="HTH_8"/>
    <property type="match status" value="1"/>
</dbReference>
<accession>A0AAC8QJP9</accession>
<keyword evidence="2" id="KW-0067">ATP-binding</keyword>
<dbReference type="Proteomes" id="UP000035579">
    <property type="component" value="Chromosome"/>
</dbReference>
<feature type="domain" description="Sigma-54 factor interaction" evidence="6">
    <location>
        <begin position="1"/>
        <end position="26"/>
    </location>
</feature>
<gene>
    <name evidence="7" type="ORF">AA314_10121</name>
</gene>
<dbReference type="Gene3D" id="1.10.10.60">
    <property type="entry name" value="Homeodomain-like"/>
    <property type="match status" value="1"/>
</dbReference>
<protein>
    <submittedName>
        <fullName evidence="7">Response regulator of zinc sigma-54-dependent two-component system</fullName>
    </submittedName>
</protein>
<dbReference type="KEGG" id="age:AA314_10121"/>
<dbReference type="Pfam" id="PF25601">
    <property type="entry name" value="AAA_lid_14"/>
    <property type="match status" value="1"/>
</dbReference>
<keyword evidence="4" id="KW-0804">Transcription</keyword>
<dbReference type="InterPro" id="IPR002197">
    <property type="entry name" value="HTH_Fis"/>
</dbReference>
<keyword evidence="3" id="KW-0805">Transcription regulation</keyword>
<dbReference type="GO" id="GO:0005524">
    <property type="term" value="F:ATP binding"/>
    <property type="evidence" value="ECO:0007669"/>
    <property type="project" value="UniProtKB-KW"/>
</dbReference>
<reference evidence="7 8" key="1">
    <citation type="submission" date="2015-05" db="EMBL/GenBank/DDBJ databases">
        <title>Genome assembly of Archangium gephyra DSM 2261.</title>
        <authorList>
            <person name="Sharma G."/>
            <person name="Subramanian S."/>
        </authorList>
    </citation>
    <scope>NUCLEOTIDE SEQUENCE [LARGE SCALE GENOMIC DNA]</scope>
    <source>
        <strain evidence="7 8">DSM 2261</strain>
    </source>
</reference>
<sequence length="210" mass="22952">MADQLQRHDWPGNVRELRNAMERVVALSRGPRVELEDLPEDVRAALPVPALTGEVRPLETVEREYILAVLARNGGNRTRTAKELGIGATTLYASSRATSGRRADGSGEAQGQKRRIHRRMSSSPSLSSWKNQPETSCSYMKGSSSRARAGNWGGMGSCSVSMASGHSSRVRSARSSSSEWKDTSGKGSRCRRLSSPPSWPSRGWPRKVSQ</sequence>
<organism evidence="7 8">
    <name type="scientific">Archangium gephyra</name>
    <dbReference type="NCBI Taxonomy" id="48"/>
    <lineage>
        <taxon>Bacteria</taxon>
        <taxon>Pseudomonadati</taxon>
        <taxon>Myxococcota</taxon>
        <taxon>Myxococcia</taxon>
        <taxon>Myxococcales</taxon>
        <taxon>Cystobacterineae</taxon>
        <taxon>Archangiaceae</taxon>
        <taxon>Archangium</taxon>
    </lineage>
</organism>
<evidence type="ECO:0000259" key="6">
    <source>
        <dbReference type="PROSITE" id="PS50045"/>
    </source>
</evidence>
<proteinExistence type="predicted"/>
<dbReference type="InterPro" id="IPR002078">
    <property type="entry name" value="Sigma_54_int"/>
</dbReference>